<reference evidence="1 3" key="2">
    <citation type="journal article" date="2013" name="Nature">
        <title>Insights into bilaterian evolution from three spiralian genomes.</title>
        <authorList>
            <person name="Simakov O."/>
            <person name="Marletaz F."/>
            <person name="Cho S.J."/>
            <person name="Edsinger-Gonzales E."/>
            <person name="Havlak P."/>
            <person name="Hellsten U."/>
            <person name="Kuo D.H."/>
            <person name="Larsson T."/>
            <person name="Lv J."/>
            <person name="Arendt D."/>
            <person name="Savage R."/>
            <person name="Osoegawa K."/>
            <person name="de Jong P."/>
            <person name="Grimwood J."/>
            <person name="Chapman J.A."/>
            <person name="Shapiro H."/>
            <person name="Aerts A."/>
            <person name="Otillar R.P."/>
            <person name="Terry A.Y."/>
            <person name="Boore J.L."/>
            <person name="Grigoriev I.V."/>
            <person name="Lindberg D.R."/>
            <person name="Seaver E.C."/>
            <person name="Weisblat D.A."/>
            <person name="Putnam N.H."/>
            <person name="Rokhsar D.S."/>
        </authorList>
    </citation>
    <scope>NUCLEOTIDE SEQUENCE</scope>
</reference>
<dbReference type="RefSeq" id="XP_009009391.1">
    <property type="nucleotide sequence ID" value="XM_009011143.1"/>
</dbReference>
<name>T1ENS9_HELRO</name>
<dbReference type="InParanoid" id="T1ENS9"/>
<reference evidence="3" key="1">
    <citation type="submission" date="2012-12" db="EMBL/GenBank/DDBJ databases">
        <authorList>
            <person name="Hellsten U."/>
            <person name="Grimwood J."/>
            <person name="Chapman J.A."/>
            <person name="Shapiro H."/>
            <person name="Aerts A."/>
            <person name="Otillar R.P."/>
            <person name="Terry A.Y."/>
            <person name="Boore J.L."/>
            <person name="Simakov O."/>
            <person name="Marletaz F."/>
            <person name="Cho S.-J."/>
            <person name="Edsinger-Gonzales E."/>
            <person name="Havlak P."/>
            <person name="Kuo D.-H."/>
            <person name="Larsson T."/>
            <person name="Lv J."/>
            <person name="Arendt D."/>
            <person name="Savage R."/>
            <person name="Osoegawa K."/>
            <person name="de Jong P."/>
            <person name="Lindberg D.R."/>
            <person name="Seaver E.C."/>
            <person name="Weisblat D.A."/>
            <person name="Putnam N.H."/>
            <person name="Grigoriev I.V."/>
            <person name="Rokhsar D.S."/>
        </authorList>
    </citation>
    <scope>NUCLEOTIDE SEQUENCE</scope>
</reference>
<sequence length="155" mass="18282">MFEKFYLFLVVLKSVCENRIFVIPRELKIEKNAIYGTYVTWVQNQTLRCYMDNTIIFDSKRPSRQPMDQWRGIFFETTETSQARIYIDGNAFLNSGDSVTITCKEHEYRDNMAKLTLLAVKLKQVEGGDKRKWKNNGKRTKTDLLVNHTSVRTRQ</sequence>
<evidence type="ECO:0000313" key="3">
    <source>
        <dbReference type="Proteomes" id="UP000015101"/>
    </source>
</evidence>
<protein>
    <submittedName>
        <fullName evidence="1 2">Uncharacterized protein</fullName>
    </submittedName>
</protein>
<dbReference type="GeneID" id="20198229"/>
<dbReference type="CTD" id="20198229"/>
<reference evidence="2" key="3">
    <citation type="submission" date="2015-06" db="UniProtKB">
        <authorList>
            <consortium name="EnsemblMetazoa"/>
        </authorList>
    </citation>
    <scope>IDENTIFICATION</scope>
</reference>
<dbReference type="HOGENOM" id="CLU_1697420_0_0_1"/>
<evidence type="ECO:0000313" key="1">
    <source>
        <dbReference type="EMBL" id="ESO12671.1"/>
    </source>
</evidence>
<dbReference type="KEGG" id="hro:HELRODRAFT_159249"/>
<accession>T1ENS9</accession>
<gene>
    <name evidence="2" type="primary">20198229</name>
    <name evidence="1" type="ORF">HELRODRAFT_159249</name>
</gene>
<dbReference type="EMBL" id="KB095811">
    <property type="protein sequence ID" value="ESO12671.1"/>
    <property type="molecule type" value="Genomic_DNA"/>
</dbReference>
<dbReference type="EnsemblMetazoa" id="HelroT159249">
    <property type="protein sequence ID" value="HelroP159249"/>
    <property type="gene ID" value="HelroG159249"/>
</dbReference>
<dbReference type="AlphaFoldDB" id="T1ENS9"/>
<evidence type="ECO:0000313" key="2">
    <source>
        <dbReference type="EnsemblMetazoa" id="HelroP159249"/>
    </source>
</evidence>
<organism evidence="2 3">
    <name type="scientific">Helobdella robusta</name>
    <name type="common">Californian leech</name>
    <dbReference type="NCBI Taxonomy" id="6412"/>
    <lineage>
        <taxon>Eukaryota</taxon>
        <taxon>Metazoa</taxon>
        <taxon>Spiralia</taxon>
        <taxon>Lophotrochozoa</taxon>
        <taxon>Annelida</taxon>
        <taxon>Clitellata</taxon>
        <taxon>Hirudinea</taxon>
        <taxon>Rhynchobdellida</taxon>
        <taxon>Glossiphoniidae</taxon>
        <taxon>Helobdella</taxon>
    </lineage>
</organism>
<proteinExistence type="predicted"/>
<dbReference type="Proteomes" id="UP000015101">
    <property type="component" value="Unassembled WGS sequence"/>
</dbReference>
<keyword evidence="3" id="KW-1185">Reference proteome</keyword>
<dbReference type="EMBL" id="AMQM01000213">
    <property type="status" value="NOT_ANNOTATED_CDS"/>
    <property type="molecule type" value="Genomic_DNA"/>
</dbReference>